<feature type="domain" description="YgjP-like metallopeptidase" evidence="1">
    <location>
        <begin position="38"/>
        <end position="237"/>
    </location>
</feature>
<protein>
    <recommendedName>
        <fullName evidence="1">YgjP-like metallopeptidase domain-containing protein</fullName>
    </recommendedName>
</protein>
<dbReference type="AlphaFoldDB" id="A0A2S3UZ15"/>
<reference evidence="2 3" key="1">
    <citation type="submission" date="2018-01" db="EMBL/GenBank/DDBJ databases">
        <title>Genomic Encyclopedia of Archaeal and Bacterial Type Strains, Phase II (KMG-II): from individual species to whole genera.</title>
        <authorList>
            <person name="Goeker M."/>
        </authorList>
    </citation>
    <scope>NUCLEOTIDE SEQUENCE [LARGE SCALE GENOMIC DNA]</scope>
    <source>
        <strain evidence="2 3">DSM 17023</strain>
    </source>
</reference>
<dbReference type="RefSeq" id="WP_103221927.1">
    <property type="nucleotide sequence ID" value="NZ_PPCN01000002.1"/>
</dbReference>
<comment type="caution">
    <text evidence="2">The sequence shown here is derived from an EMBL/GenBank/DDBJ whole genome shotgun (WGS) entry which is preliminary data.</text>
</comment>
<dbReference type="CDD" id="cd07344">
    <property type="entry name" value="M48_yhfN_like"/>
    <property type="match status" value="1"/>
</dbReference>
<evidence type="ECO:0000259" key="1">
    <source>
        <dbReference type="Pfam" id="PF01863"/>
    </source>
</evidence>
<name>A0A2S3UZ15_9HYPH</name>
<dbReference type="OrthoDB" id="9795402at2"/>
<dbReference type="PANTHER" id="PTHR30399:SF1">
    <property type="entry name" value="UTP PYROPHOSPHATASE"/>
    <property type="match status" value="1"/>
</dbReference>
<proteinExistence type="predicted"/>
<organism evidence="2 3">
    <name type="scientific">Roseibium marinum</name>
    <dbReference type="NCBI Taxonomy" id="281252"/>
    <lineage>
        <taxon>Bacteria</taxon>
        <taxon>Pseudomonadati</taxon>
        <taxon>Pseudomonadota</taxon>
        <taxon>Alphaproteobacteria</taxon>
        <taxon>Hyphomicrobiales</taxon>
        <taxon>Stappiaceae</taxon>
        <taxon>Roseibium</taxon>
    </lineage>
</organism>
<evidence type="ECO:0000313" key="3">
    <source>
        <dbReference type="Proteomes" id="UP000236959"/>
    </source>
</evidence>
<keyword evidence="3" id="KW-1185">Reference proteome</keyword>
<dbReference type="PANTHER" id="PTHR30399">
    <property type="entry name" value="UNCHARACTERIZED PROTEIN YGJP"/>
    <property type="match status" value="1"/>
</dbReference>
<dbReference type="Pfam" id="PF01863">
    <property type="entry name" value="YgjP-like"/>
    <property type="match status" value="1"/>
</dbReference>
<gene>
    <name evidence="2" type="ORF">CLV41_102367</name>
</gene>
<accession>A0A2S3UZ15</accession>
<evidence type="ECO:0000313" key="2">
    <source>
        <dbReference type="EMBL" id="POF32961.1"/>
    </source>
</evidence>
<dbReference type="InterPro" id="IPR002725">
    <property type="entry name" value="YgjP-like_metallopeptidase"/>
</dbReference>
<sequence>MLLRPGKNKLPDHIEIETDTSAVRIRLRANPRAQRYLLRLPADRSGPVLTVPRGGNLARAERFARQHIDWLIERLQDRSDHVSFQPGDIVPLRGDGHVIIPTGKLRGLISAGRTQAGDPALLVPGADDHIPRKVTAWLKAQARADLTLRAGFHARTIGGRIAAISVRDTKSRWGSCASNGRLSFSWRLILAPPDILDYVAAHEVAHLKEMNHSARFWQLCEKLAPQTPQARVWLKENGLHLHGYG</sequence>
<dbReference type="InterPro" id="IPR053136">
    <property type="entry name" value="UTP_pyrophosphatase-like"/>
</dbReference>
<dbReference type="EMBL" id="PPCN01000002">
    <property type="protein sequence ID" value="POF32961.1"/>
    <property type="molecule type" value="Genomic_DNA"/>
</dbReference>
<dbReference type="Gene3D" id="3.30.2010.10">
    <property type="entry name" value="Metalloproteases ('zincins'), catalytic domain"/>
    <property type="match status" value="1"/>
</dbReference>
<dbReference type="Proteomes" id="UP000236959">
    <property type="component" value="Unassembled WGS sequence"/>
</dbReference>